<keyword evidence="2" id="KW-1185">Reference proteome</keyword>
<accession>A0A9N8YPP8</accession>
<gene>
    <name evidence="1" type="ORF">AMORRO_LOCUS46</name>
</gene>
<comment type="caution">
    <text evidence="1">The sequence shown here is derived from an EMBL/GenBank/DDBJ whole genome shotgun (WGS) entry which is preliminary data.</text>
</comment>
<sequence length="136" mass="15259">MQPDVLVSKDQINSSTGADEKRNPVRFMKVTEYDLLSLRTKPEALVIFQQLLARHDAKTKNGLRKIYSTLSMVGQLGILIISLKTTVYRSKKQLIYESIELKNADDIMGNTHLLLGFSKLGKASSEPDESFAPTQM</sequence>
<dbReference type="EMBL" id="CAJVPV010000009">
    <property type="protein sequence ID" value="CAG8437861.1"/>
    <property type="molecule type" value="Genomic_DNA"/>
</dbReference>
<reference evidence="1" key="1">
    <citation type="submission" date="2021-06" db="EMBL/GenBank/DDBJ databases">
        <authorList>
            <person name="Kallberg Y."/>
            <person name="Tangrot J."/>
            <person name="Rosling A."/>
        </authorList>
    </citation>
    <scope>NUCLEOTIDE SEQUENCE</scope>
    <source>
        <strain evidence="1">CL551</strain>
    </source>
</reference>
<proteinExistence type="predicted"/>
<dbReference type="AlphaFoldDB" id="A0A9N8YPP8"/>
<evidence type="ECO:0000313" key="1">
    <source>
        <dbReference type="EMBL" id="CAG8437861.1"/>
    </source>
</evidence>
<organism evidence="1 2">
    <name type="scientific">Acaulospora morrowiae</name>
    <dbReference type="NCBI Taxonomy" id="94023"/>
    <lineage>
        <taxon>Eukaryota</taxon>
        <taxon>Fungi</taxon>
        <taxon>Fungi incertae sedis</taxon>
        <taxon>Mucoromycota</taxon>
        <taxon>Glomeromycotina</taxon>
        <taxon>Glomeromycetes</taxon>
        <taxon>Diversisporales</taxon>
        <taxon>Acaulosporaceae</taxon>
        <taxon>Acaulospora</taxon>
    </lineage>
</organism>
<name>A0A9N8YPP8_9GLOM</name>
<evidence type="ECO:0000313" key="2">
    <source>
        <dbReference type="Proteomes" id="UP000789342"/>
    </source>
</evidence>
<protein>
    <submittedName>
        <fullName evidence="1">17287_t:CDS:1</fullName>
    </submittedName>
</protein>
<dbReference type="Proteomes" id="UP000789342">
    <property type="component" value="Unassembled WGS sequence"/>
</dbReference>